<proteinExistence type="predicted"/>
<comment type="caution">
    <text evidence="2">The sequence shown here is derived from an EMBL/GenBank/DDBJ whole genome shotgun (WGS) entry which is preliminary data.</text>
</comment>
<evidence type="ECO:0000313" key="3">
    <source>
        <dbReference type="Proteomes" id="UP001215598"/>
    </source>
</evidence>
<dbReference type="Proteomes" id="UP001215598">
    <property type="component" value="Unassembled WGS sequence"/>
</dbReference>
<feature type="compositionally biased region" description="Acidic residues" evidence="1">
    <location>
        <begin position="43"/>
        <end position="57"/>
    </location>
</feature>
<organism evidence="2 3">
    <name type="scientific">Mycena metata</name>
    <dbReference type="NCBI Taxonomy" id="1033252"/>
    <lineage>
        <taxon>Eukaryota</taxon>
        <taxon>Fungi</taxon>
        <taxon>Dikarya</taxon>
        <taxon>Basidiomycota</taxon>
        <taxon>Agaricomycotina</taxon>
        <taxon>Agaricomycetes</taxon>
        <taxon>Agaricomycetidae</taxon>
        <taxon>Agaricales</taxon>
        <taxon>Marasmiineae</taxon>
        <taxon>Mycenaceae</taxon>
        <taxon>Mycena</taxon>
    </lineage>
</organism>
<feature type="compositionally biased region" description="Low complexity" evidence="1">
    <location>
        <begin position="14"/>
        <end position="32"/>
    </location>
</feature>
<keyword evidence="3" id="KW-1185">Reference proteome</keyword>
<feature type="region of interest" description="Disordered" evidence="1">
    <location>
        <begin position="14"/>
        <end position="67"/>
    </location>
</feature>
<name>A0AAD7NJG0_9AGAR</name>
<accession>A0AAD7NJG0</accession>
<feature type="compositionally biased region" description="Gly residues" evidence="1">
    <location>
        <begin position="254"/>
        <end position="264"/>
    </location>
</feature>
<evidence type="ECO:0000256" key="1">
    <source>
        <dbReference type="SAM" id="MobiDB-lite"/>
    </source>
</evidence>
<sequence length="387" mass="41394">MPIGEALERLLTSLSGAKPAAAPKSPTKPLTKGKSFATNNAASDEELDSDEGSDDYDGYFSDNDYAIPNNSQARTTAAAAKERVTARIQRDFVEVVSSSYRPGLIPFTSGQCDPATDFAVSVSFPTVQLTQTIPAQALVVWDRRLLASAKARYLVLLISGFNSGAGSSVHNVYPPLTAEGQYVRKGMQLRFQVGVCSAYKPTREHTMEAGRTFGLVGKLVGKDAEDEIREAREKAAKLREAQLAEWGSLDPDGEGPGGDGGFRDFGGAEFGEDVVEDGGAGRRGGALVRLIALRRQYGIGGAGAEMVERVEREQRAEAEVWTVYRQEILAADADKAREARGGTLPRDPLHALPPPLAAQGRRHQRAIRGVLTLSYSAAAEGVVDKSA</sequence>
<reference evidence="2" key="1">
    <citation type="submission" date="2023-03" db="EMBL/GenBank/DDBJ databases">
        <title>Massive genome expansion in bonnet fungi (Mycena s.s.) driven by repeated elements and novel gene families across ecological guilds.</title>
        <authorList>
            <consortium name="Lawrence Berkeley National Laboratory"/>
            <person name="Harder C.B."/>
            <person name="Miyauchi S."/>
            <person name="Viragh M."/>
            <person name="Kuo A."/>
            <person name="Thoen E."/>
            <person name="Andreopoulos B."/>
            <person name="Lu D."/>
            <person name="Skrede I."/>
            <person name="Drula E."/>
            <person name="Henrissat B."/>
            <person name="Morin E."/>
            <person name="Kohler A."/>
            <person name="Barry K."/>
            <person name="LaButti K."/>
            <person name="Morin E."/>
            <person name="Salamov A."/>
            <person name="Lipzen A."/>
            <person name="Mereny Z."/>
            <person name="Hegedus B."/>
            <person name="Baldrian P."/>
            <person name="Stursova M."/>
            <person name="Weitz H."/>
            <person name="Taylor A."/>
            <person name="Grigoriev I.V."/>
            <person name="Nagy L.G."/>
            <person name="Martin F."/>
            <person name="Kauserud H."/>
        </authorList>
    </citation>
    <scope>NUCLEOTIDE SEQUENCE</scope>
    <source>
        <strain evidence="2">CBHHK182m</strain>
    </source>
</reference>
<feature type="region of interest" description="Disordered" evidence="1">
    <location>
        <begin position="245"/>
        <end position="268"/>
    </location>
</feature>
<evidence type="ECO:0000313" key="2">
    <source>
        <dbReference type="EMBL" id="KAJ7763371.1"/>
    </source>
</evidence>
<protein>
    <submittedName>
        <fullName evidence="2">Uncharacterized protein</fullName>
    </submittedName>
</protein>
<dbReference type="EMBL" id="JARKIB010000030">
    <property type="protein sequence ID" value="KAJ7763371.1"/>
    <property type="molecule type" value="Genomic_DNA"/>
</dbReference>
<gene>
    <name evidence="2" type="ORF">B0H16DRAFT_1455221</name>
</gene>
<dbReference type="AlphaFoldDB" id="A0AAD7NJG0"/>